<dbReference type="GeneID" id="20665830"/>
<dbReference type="EMBL" id="KI925459">
    <property type="protein sequence ID" value="ETW81173.1"/>
    <property type="molecule type" value="Genomic_DNA"/>
</dbReference>
<evidence type="ECO:0000256" key="1">
    <source>
        <dbReference type="SAM" id="MobiDB-lite"/>
    </source>
</evidence>
<feature type="region of interest" description="Disordered" evidence="1">
    <location>
        <begin position="133"/>
        <end position="152"/>
    </location>
</feature>
<protein>
    <submittedName>
        <fullName evidence="2">Uncharacterized protein</fullName>
    </submittedName>
</protein>
<proteinExistence type="predicted"/>
<dbReference type="InParanoid" id="W4K5S8"/>
<dbReference type="HOGENOM" id="CLU_1161271_0_0_1"/>
<name>W4K5S8_HETIT</name>
<dbReference type="AlphaFoldDB" id="W4K5S8"/>
<dbReference type="RefSeq" id="XP_009547838.1">
    <property type="nucleotide sequence ID" value="XM_009549543.1"/>
</dbReference>
<evidence type="ECO:0000313" key="3">
    <source>
        <dbReference type="Proteomes" id="UP000030671"/>
    </source>
</evidence>
<organism evidence="2 3">
    <name type="scientific">Heterobasidion irregulare (strain TC 32-1)</name>
    <dbReference type="NCBI Taxonomy" id="747525"/>
    <lineage>
        <taxon>Eukaryota</taxon>
        <taxon>Fungi</taxon>
        <taxon>Dikarya</taxon>
        <taxon>Basidiomycota</taxon>
        <taxon>Agaricomycotina</taxon>
        <taxon>Agaricomycetes</taxon>
        <taxon>Russulales</taxon>
        <taxon>Bondarzewiaceae</taxon>
        <taxon>Heterobasidion</taxon>
        <taxon>Heterobasidion annosum species complex</taxon>
    </lineage>
</organism>
<reference evidence="2 3" key="1">
    <citation type="journal article" date="2012" name="New Phytol.">
        <title>Insight into trade-off between wood decay and parasitism from the genome of a fungal forest pathogen.</title>
        <authorList>
            <person name="Olson A."/>
            <person name="Aerts A."/>
            <person name="Asiegbu F."/>
            <person name="Belbahri L."/>
            <person name="Bouzid O."/>
            <person name="Broberg A."/>
            <person name="Canback B."/>
            <person name="Coutinho P.M."/>
            <person name="Cullen D."/>
            <person name="Dalman K."/>
            <person name="Deflorio G."/>
            <person name="van Diepen L.T."/>
            <person name="Dunand C."/>
            <person name="Duplessis S."/>
            <person name="Durling M."/>
            <person name="Gonthier P."/>
            <person name="Grimwood J."/>
            <person name="Fossdal C.G."/>
            <person name="Hansson D."/>
            <person name="Henrissat B."/>
            <person name="Hietala A."/>
            <person name="Himmelstrand K."/>
            <person name="Hoffmeister D."/>
            <person name="Hogberg N."/>
            <person name="James T.Y."/>
            <person name="Karlsson M."/>
            <person name="Kohler A."/>
            <person name="Kues U."/>
            <person name="Lee Y.H."/>
            <person name="Lin Y.C."/>
            <person name="Lind M."/>
            <person name="Lindquist E."/>
            <person name="Lombard V."/>
            <person name="Lucas S."/>
            <person name="Lunden K."/>
            <person name="Morin E."/>
            <person name="Murat C."/>
            <person name="Park J."/>
            <person name="Raffaello T."/>
            <person name="Rouze P."/>
            <person name="Salamov A."/>
            <person name="Schmutz J."/>
            <person name="Solheim H."/>
            <person name="Stahlberg J."/>
            <person name="Velez H."/>
            <person name="de Vries R.P."/>
            <person name="Wiebenga A."/>
            <person name="Woodward S."/>
            <person name="Yakovlev I."/>
            <person name="Garbelotto M."/>
            <person name="Martin F."/>
            <person name="Grigoriev I.V."/>
            <person name="Stenlid J."/>
        </authorList>
    </citation>
    <scope>NUCLEOTIDE SEQUENCE [LARGE SCALE GENOMIC DNA]</scope>
    <source>
        <strain evidence="2 3">TC 32-1</strain>
    </source>
</reference>
<dbReference type="KEGG" id="hir:HETIRDRAFT_102200"/>
<dbReference type="Proteomes" id="UP000030671">
    <property type="component" value="Unassembled WGS sequence"/>
</dbReference>
<keyword evidence="3" id="KW-1185">Reference proteome</keyword>
<sequence>MSRGLLATAGDAQGGVCPCSSQMVSIRHFQSTAREGHMFAFAVSFTDDDPTSRRGFSIGNSHRLHPAVSLAHHRALCSRRRPTRLPLPDTFFAGCSVTTRSGHSTTQITPVPLTDRPQPVHPVLYSLPARQCPPRSPTPHHHHTADTHAHALRDEQMDDGRMTDGIWRDMLDATPSAHCALCACWTRHSGSAGICAAHADGGGPRTPSMASMPAGCIHYPSGDGRYPRVHARGSMGDHD</sequence>
<gene>
    <name evidence="2" type="ORF">HETIRDRAFT_102200</name>
</gene>
<accession>W4K5S8</accession>
<evidence type="ECO:0000313" key="2">
    <source>
        <dbReference type="EMBL" id="ETW81173.1"/>
    </source>
</evidence>